<dbReference type="OrthoDB" id="10500576at2759"/>
<evidence type="ECO:0000313" key="2">
    <source>
        <dbReference type="Proteomes" id="UP000001307"/>
    </source>
</evidence>
<name>E4Y0Q8_OIKDI</name>
<keyword evidence="2" id="KW-1185">Reference proteome</keyword>
<proteinExistence type="predicted"/>
<reference evidence="1" key="1">
    <citation type="journal article" date="2010" name="Science">
        <title>Plasticity of animal genome architecture unmasked by rapid evolution of a pelagic tunicate.</title>
        <authorList>
            <person name="Denoeud F."/>
            <person name="Henriet S."/>
            <person name="Mungpakdee S."/>
            <person name="Aury J.M."/>
            <person name="Da Silva C."/>
            <person name="Brinkmann H."/>
            <person name="Mikhaleva J."/>
            <person name="Olsen L.C."/>
            <person name="Jubin C."/>
            <person name="Canestro C."/>
            <person name="Bouquet J.M."/>
            <person name="Danks G."/>
            <person name="Poulain J."/>
            <person name="Campsteijn C."/>
            <person name="Adamski M."/>
            <person name="Cross I."/>
            <person name="Yadetie F."/>
            <person name="Muffato M."/>
            <person name="Louis A."/>
            <person name="Butcher S."/>
            <person name="Tsagkogeorga G."/>
            <person name="Konrad A."/>
            <person name="Singh S."/>
            <person name="Jensen M.F."/>
            <person name="Cong E.H."/>
            <person name="Eikeseth-Otteraa H."/>
            <person name="Noel B."/>
            <person name="Anthouard V."/>
            <person name="Porcel B.M."/>
            <person name="Kachouri-Lafond R."/>
            <person name="Nishino A."/>
            <person name="Ugolini M."/>
            <person name="Chourrout P."/>
            <person name="Nishida H."/>
            <person name="Aasland R."/>
            <person name="Huzurbazar S."/>
            <person name="Westhof E."/>
            <person name="Delsuc F."/>
            <person name="Lehrach H."/>
            <person name="Reinhardt R."/>
            <person name="Weissenbach J."/>
            <person name="Roy S.W."/>
            <person name="Artiguenave F."/>
            <person name="Postlethwait J.H."/>
            <person name="Manak J.R."/>
            <person name="Thompson E.M."/>
            <person name="Jaillon O."/>
            <person name="Du Pasquier L."/>
            <person name="Boudinot P."/>
            <person name="Liberles D.A."/>
            <person name="Volff J.N."/>
            <person name="Philippe H."/>
            <person name="Lenhard B."/>
            <person name="Roest Crollius H."/>
            <person name="Wincker P."/>
            <person name="Chourrout D."/>
        </authorList>
    </citation>
    <scope>NUCLEOTIDE SEQUENCE [LARGE SCALE GENOMIC DNA]</scope>
</reference>
<dbReference type="EMBL" id="FN653523">
    <property type="protein sequence ID" value="CBY15466.1"/>
    <property type="molecule type" value="Genomic_DNA"/>
</dbReference>
<organism evidence="1">
    <name type="scientific">Oikopleura dioica</name>
    <name type="common">Tunicate</name>
    <dbReference type="NCBI Taxonomy" id="34765"/>
    <lineage>
        <taxon>Eukaryota</taxon>
        <taxon>Metazoa</taxon>
        <taxon>Chordata</taxon>
        <taxon>Tunicata</taxon>
        <taxon>Appendicularia</taxon>
        <taxon>Copelata</taxon>
        <taxon>Oikopleuridae</taxon>
        <taxon>Oikopleura</taxon>
    </lineage>
</organism>
<gene>
    <name evidence="1" type="ORF">GSOID_T00013741001</name>
</gene>
<evidence type="ECO:0000313" key="1">
    <source>
        <dbReference type="EMBL" id="CBY15466.1"/>
    </source>
</evidence>
<sequence length="107" mass="12499">MRKILASSTIGLLGEQINSVLKYLDRVEPQLYSSFWFKKVQQTLTPSKATRSQRSDTHLAQIQSEFAKDLAGLEEVENVEAKINKRYFSCHDSEQILHYHIERKLCW</sequence>
<dbReference type="InParanoid" id="E4Y0Q8"/>
<protein>
    <submittedName>
        <fullName evidence="1">Uncharacterized protein</fullName>
    </submittedName>
</protein>
<accession>E4Y0Q8</accession>
<dbReference type="AlphaFoldDB" id="E4Y0Q8"/>
<dbReference type="Proteomes" id="UP000001307">
    <property type="component" value="Unassembled WGS sequence"/>
</dbReference>